<gene>
    <name evidence="1" type="ORF">DFL_000250</name>
</gene>
<reference evidence="1 2" key="1">
    <citation type="submission" date="2019-01" db="EMBL/GenBank/DDBJ databases">
        <title>Intercellular communication is required for trap formation in the nematode-trapping fungus Duddingtonia flagrans.</title>
        <authorList>
            <person name="Youssar L."/>
            <person name="Wernet V."/>
            <person name="Hensel N."/>
            <person name="Hildebrandt H.-G."/>
            <person name="Fischer R."/>
        </authorList>
    </citation>
    <scope>NUCLEOTIDE SEQUENCE [LARGE SCALE GENOMIC DNA]</scope>
    <source>
        <strain evidence="1 2">CBS H-5679</strain>
    </source>
</reference>
<organism evidence="1 2">
    <name type="scientific">Arthrobotrys flagrans</name>
    <name type="common">Nematode-trapping fungus</name>
    <name type="synonym">Trichothecium flagrans</name>
    <dbReference type="NCBI Taxonomy" id="97331"/>
    <lineage>
        <taxon>Eukaryota</taxon>
        <taxon>Fungi</taxon>
        <taxon>Dikarya</taxon>
        <taxon>Ascomycota</taxon>
        <taxon>Pezizomycotina</taxon>
        <taxon>Orbiliomycetes</taxon>
        <taxon>Orbiliales</taxon>
        <taxon>Orbiliaceae</taxon>
        <taxon>Arthrobotrys</taxon>
    </lineage>
</organism>
<proteinExistence type="predicted"/>
<evidence type="ECO:0000313" key="1">
    <source>
        <dbReference type="EMBL" id="RVD89234.1"/>
    </source>
</evidence>
<accession>A0A437ADE2</accession>
<keyword evidence="2" id="KW-1185">Reference proteome</keyword>
<sequence>MINDIRPSRAYNYSAGPVRPDHALLPASYIVSQTFKLRMHGKLHTVANQAYERWRKDLLSPRPVYPT</sequence>
<dbReference type="EMBL" id="SAEB01000001">
    <property type="protein sequence ID" value="RVD89234.1"/>
    <property type="molecule type" value="Genomic_DNA"/>
</dbReference>
<evidence type="ECO:0000313" key="2">
    <source>
        <dbReference type="Proteomes" id="UP000283090"/>
    </source>
</evidence>
<protein>
    <submittedName>
        <fullName evidence="1">Uncharacterized protein</fullName>
    </submittedName>
</protein>
<name>A0A437ADE2_ARTFL</name>
<comment type="caution">
    <text evidence="1">The sequence shown here is derived from an EMBL/GenBank/DDBJ whole genome shotgun (WGS) entry which is preliminary data.</text>
</comment>
<dbReference type="Proteomes" id="UP000283090">
    <property type="component" value="Unassembled WGS sequence"/>
</dbReference>
<dbReference type="GeneID" id="93582561"/>
<dbReference type="AlphaFoldDB" id="A0A437ADE2"/>
<dbReference type="RefSeq" id="XP_067494778.1">
    <property type="nucleotide sequence ID" value="XM_067631296.1"/>
</dbReference>
<dbReference type="VEuPathDB" id="FungiDB:DFL_000250"/>